<sequence length="234" mass="25920">MSKAHTKTTQHSNPMERNLSLCIVIAFLVPFSTLSSVNAEVTDISTDKQALLALKARVSHDPSNILANNWSTSSSVCSWTGITCAGRHHRVRALNISNFGLTGTLPPQLGNLSFLATLTFRNNSFYGSLPEELAHLRRLKHLSFSFNRLSGEVPERIFDNLPNLEVLALHFNTLQGKLPLTLSKCKKLQELSLSFNFFTGTIPKEIGNLTQLKWMYLGGNKLQGTIPKEIGNLT</sequence>
<reference evidence="2" key="1">
    <citation type="journal article" date="2023" name="G3 (Bethesda)">
        <title>Genome assembly and association tests identify interacting loci associated with vigor, precocity, and sex in interspecific pistachio rootstocks.</title>
        <authorList>
            <person name="Palmer W."/>
            <person name="Jacygrad E."/>
            <person name="Sagayaradj S."/>
            <person name="Cavanaugh K."/>
            <person name="Han R."/>
            <person name="Bertier L."/>
            <person name="Beede B."/>
            <person name="Kafkas S."/>
            <person name="Golino D."/>
            <person name="Preece J."/>
            <person name="Michelmore R."/>
        </authorList>
    </citation>
    <scope>NUCLEOTIDE SEQUENCE [LARGE SCALE GENOMIC DNA]</scope>
</reference>
<accession>A0ACC0XHD5</accession>
<evidence type="ECO:0000313" key="1">
    <source>
        <dbReference type="EMBL" id="KAJ0016841.1"/>
    </source>
</evidence>
<protein>
    <submittedName>
        <fullName evidence="1">Uncharacterized protein</fullName>
    </submittedName>
</protein>
<evidence type="ECO:0000313" key="2">
    <source>
        <dbReference type="Proteomes" id="UP001163603"/>
    </source>
</evidence>
<keyword evidence="2" id="KW-1185">Reference proteome</keyword>
<proteinExistence type="predicted"/>
<organism evidence="1 2">
    <name type="scientific">Pistacia integerrima</name>
    <dbReference type="NCBI Taxonomy" id="434235"/>
    <lineage>
        <taxon>Eukaryota</taxon>
        <taxon>Viridiplantae</taxon>
        <taxon>Streptophyta</taxon>
        <taxon>Embryophyta</taxon>
        <taxon>Tracheophyta</taxon>
        <taxon>Spermatophyta</taxon>
        <taxon>Magnoliopsida</taxon>
        <taxon>eudicotyledons</taxon>
        <taxon>Gunneridae</taxon>
        <taxon>Pentapetalae</taxon>
        <taxon>rosids</taxon>
        <taxon>malvids</taxon>
        <taxon>Sapindales</taxon>
        <taxon>Anacardiaceae</taxon>
        <taxon>Pistacia</taxon>
    </lineage>
</organism>
<comment type="caution">
    <text evidence="1">The sequence shown here is derived from an EMBL/GenBank/DDBJ whole genome shotgun (WGS) entry which is preliminary data.</text>
</comment>
<name>A0ACC0XHD5_9ROSI</name>
<gene>
    <name evidence="1" type="ORF">Pint_11715</name>
</gene>
<dbReference type="Proteomes" id="UP001163603">
    <property type="component" value="Chromosome 12"/>
</dbReference>
<dbReference type="EMBL" id="CM047747">
    <property type="protein sequence ID" value="KAJ0016841.1"/>
    <property type="molecule type" value="Genomic_DNA"/>
</dbReference>